<reference evidence="2" key="1">
    <citation type="journal article" date="2024" name="Proc. Natl. Acad. Sci. U.S.A.">
        <title>Extraordinary preservation of gene collinearity over three hundred million years revealed in homosporous lycophytes.</title>
        <authorList>
            <person name="Li C."/>
            <person name="Wickell D."/>
            <person name="Kuo L.Y."/>
            <person name="Chen X."/>
            <person name="Nie B."/>
            <person name="Liao X."/>
            <person name="Peng D."/>
            <person name="Ji J."/>
            <person name="Jenkins J."/>
            <person name="Williams M."/>
            <person name="Shu S."/>
            <person name="Plott C."/>
            <person name="Barry K."/>
            <person name="Rajasekar S."/>
            <person name="Grimwood J."/>
            <person name="Han X."/>
            <person name="Sun S."/>
            <person name="Hou Z."/>
            <person name="He W."/>
            <person name="Dai G."/>
            <person name="Sun C."/>
            <person name="Schmutz J."/>
            <person name="Leebens-Mack J.H."/>
            <person name="Li F.W."/>
            <person name="Wang L."/>
        </authorList>
    </citation>
    <scope>NUCLEOTIDE SEQUENCE [LARGE SCALE GENOMIC DNA]</scope>
    <source>
        <strain evidence="2">cv. PW_Plant_1</strain>
    </source>
</reference>
<dbReference type="EMBL" id="CM055106">
    <property type="protein sequence ID" value="KAJ7530189.1"/>
    <property type="molecule type" value="Genomic_DNA"/>
</dbReference>
<name>A0ACC2BK85_DIPCM</name>
<dbReference type="Proteomes" id="UP001162992">
    <property type="component" value="Chromosome 15"/>
</dbReference>
<gene>
    <name evidence="1" type="ORF">O6H91_15G084000</name>
</gene>
<organism evidence="1 2">
    <name type="scientific">Diphasiastrum complanatum</name>
    <name type="common">Issler's clubmoss</name>
    <name type="synonym">Lycopodium complanatum</name>
    <dbReference type="NCBI Taxonomy" id="34168"/>
    <lineage>
        <taxon>Eukaryota</taxon>
        <taxon>Viridiplantae</taxon>
        <taxon>Streptophyta</taxon>
        <taxon>Embryophyta</taxon>
        <taxon>Tracheophyta</taxon>
        <taxon>Lycopodiopsida</taxon>
        <taxon>Lycopodiales</taxon>
        <taxon>Lycopodiaceae</taxon>
        <taxon>Lycopodioideae</taxon>
        <taxon>Diphasiastrum</taxon>
    </lineage>
</organism>
<keyword evidence="2" id="KW-1185">Reference proteome</keyword>
<evidence type="ECO:0000313" key="2">
    <source>
        <dbReference type="Proteomes" id="UP001162992"/>
    </source>
</evidence>
<comment type="caution">
    <text evidence="1">The sequence shown here is derived from an EMBL/GenBank/DDBJ whole genome shotgun (WGS) entry which is preliminary data.</text>
</comment>
<evidence type="ECO:0000313" key="1">
    <source>
        <dbReference type="EMBL" id="KAJ7530189.1"/>
    </source>
</evidence>
<protein>
    <submittedName>
        <fullName evidence="1">Uncharacterized protein</fullName>
    </submittedName>
</protein>
<accession>A0ACC2BK85</accession>
<sequence>MAYVSAGTVKGKRPWSLSMVIEIFWAVLFIIRDYFVTMFSIEATEAYRKRASASGGRGGGGGGPGGGGPYGGGRGPSSGSGGGFRGMDNVRGIDHDAPAPCGSCCGG</sequence>
<proteinExistence type="predicted"/>